<name>A0A916S3T7_9HYPH</name>
<protein>
    <submittedName>
        <fullName evidence="3">Transcriptional regulator</fullName>
    </submittedName>
</protein>
<evidence type="ECO:0000256" key="1">
    <source>
        <dbReference type="ARBA" id="ARBA00023015"/>
    </source>
</evidence>
<dbReference type="AlphaFoldDB" id="A0A916S3T7"/>
<dbReference type="SUPFAM" id="SSF48498">
    <property type="entry name" value="Tetracyclin repressor-like, C-terminal domain"/>
    <property type="match status" value="1"/>
</dbReference>
<dbReference type="SUPFAM" id="SSF46689">
    <property type="entry name" value="Homeodomain-like"/>
    <property type="match status" value="1"/>
</dbReference>
<reference evidence="3" key="1">
    <citation type="journal article" date="2014" name="Int. J. Syst. Evol. Microbiol.">
        <title>Complete genome sequence of Corynebacterium casei LMG S-19264T (=DSM 44701T), isolated from a smear-ripened cheese.</title>
        <authorList>
            <consortium name="US DOE Joint Genome Institute (JGI-PGF)"/>
            <person name="Walter F."/>
            <person name="Albersmeier A."/>
            <person name="Kalinowski J."/>
            <person name="Ruckert C."/>
        </authorList>
    </citation>
    <scope>NUCLEOTIDE SEQUENCE</scope>
    <source>
        <strain evidence="3">CGMCC 1.15082</strain>
    </source>
</reference>
<accession>A0A916S3T7</accession>
<comment type="caution">
    <text evidence="3">The sequence shown here is derived from an EMBL/GenBank/DDBJ whole genome shotgun (WGS) entry which is preliminary data.</text>
</comment>
<evidence type="ECO:0000256" key="2">
    <source>
        <dbReference type="ARBA" id="ARBA00023163"/>
    </source>
</evidence>
<keyword evidence="2" id="KW-0804">Transcription</keyword>
<evidence type="ECO:0000313" key="4">
    <source>
        <dbReference type="Proteomes" id="UP000646478"/>
    </source>
</evidence>
<dbReference type="Proteomes" id="UP000646478">
    <property type="component" value="Unassembled WGS sequence"/>
</dbReference>
<sequence length="163" mass="17263">MTAEMLAVSGLPKGSLYHYFPGGKSELAKAATLWAGAALEEVVNDAFADAADFRKGAIRTCRAIIGLAVQPDRVLACPVMSVLQAVSDEPDLRRVAQPVISRRSACLAGHADRLGVNDPHGAGEHLLMLLQGAWILALAEQDGSPLERLAKRLAAGEGPWLFP</sequence>
<dbReference type="InterPro" id="IPR009057">
    <property type="entry name" value="Homeodomain-like_sf"/>
</dbReference>
<dbReference type="PANTHER" id="PTHR47506:SF3">
    <property type="entry name" value="HTH-TYPE TRANSCRIPTIONAL REGULATOR LMRA"/>
    <property type="match status" value="1"/>
</dbReference>
<evidence type="ECO:0000313" key="3">
    <source>
        <dbReference type="EMBL" id="GGA83071.1"/>
    </source>
</evidence>
<reference evidence="3" key="2">
    <citation type="submission" date="2020-09" db="EMBL/GenBank/DDBJ databases">
        <authorList>
            <person name="Sun Q."/>
            <person name="Zhou Y."/>
        </authorList>
    </citation>
    <scope>NUCLEOTIDE SEQUENCE</scope>
    <source>
        <strain evidence="3">CGMCC 1.15082</strain>
    </source>
</reference>
<dbReference type="EMBL" id="BMHH01000002">
    <property type="protein sequence ID" value="GGA83071.1"/>
    <property type="molecule type" value="Genomic_DNA"/>
</dbReference>
<keyword evidence="1" id="KW-0805">Transcription regulation</keyword>
<organism evidence="3 4">
    <name type="scientific">Brucella endophytica</name>
    <dbReference type="NCBI Taxonomy" id="1963359"/>
    <lineage>
        <taxon>Bacteria</taxon>
        <taxon>Pseudomonadati</taxon>
        <taxon>Pseudomonadota</taxon>
        <taxon>Alphaproteobacteria</taxon>
        <taxon>Hyphomicrobiales</taxon>
        <taxon>Brucellaceae</taxon>
        <taxon>Brucella/Ochrobactrum group</taxon>
        <taxon>Brucella</taxon>
    </lineage>
</organism>
<proteinExistence type="predicted"/>
<keyword evidence="4" id="KW-1185">Reference proteome</keyword>
<dbReference type="InterPro" id="IPR036271">
    <property type="entry name" value="Tet_transcr_reg_TetR-rel_C_sf"/>
</dbReference>
<dbReference type="Gene3D" id="1.10.357.10">
    <property type="entry name" value="Tetracycline Repressor, domain 2"/>
    <property type="match status" value="1"/>
</dbReference>
<dbReference type="PANTHER" id="PTHR47506">
    <property type="entry name" value="TRANSCRIPTIONAL REGULATORY PROTEIN"/>
    <property type="match status" value="1"/>
</dbReference>
<gene>
    <name evidence="3" type="ORF">GCM10011491_08130</name>
</gene>
<dbReference type="RefSeq" id="WP_188821706.1">
    <property type="nucleotide sequence ID" value="NZ_BMHH01000002.1"/>
</dbReference>